<feature type="compositionally biased region" description="Low complexity" evidence="1">
    <location>
        <begin position="148"/>
        <end position="172"/>
    </location>
</feature>
<organism evidence="2 3">
    <name type="scientific">Enhygromyxa salina</name>
    <dbReference type="NCBI Taxonomy" id="215803"/>
    <lineage>
        <taxon>Bacteria</taxon>
        <taxon>Pseudomonadati</taxon>
        <taxon>Myxococcota</taxon>
        <taxon>Polyangia</taxon>
        <taxon>Nannocystales</taxon>
        <taxon>Nannocystaceae</taxon>
        <taxon>Enhygromyxa</taxon>
    </lineage>
</organism>
<sequence>MADKVTFEGKRELRWLQLGPCLVTYMEADTPFQDKLWDQWLEAVAQPTTGYLMICAWGPTAPSNQQWRRANKQMREQQLTVAVVTEARHNAALAKAASWLGTNIKSFRWGELHSACEFVGFDRAERIGARTKIIALRDRFGSVTTDETSASSYTHGSASGGSSTDSISNSGAIVRETNDEIQSRLAEVQARLRERSAFRRAGYTSDS</sequence>
<evidence type="ECO:0000313" key="2">
    <source>
        <dbReference type="EMBL" id="PRQ06236.1"/>
    </source>
</evidence>
<name>A0A2S9YMG0_9BACT</name>
<protein>
    <submittedName>
        <fullName evidence="2">Uncharacterized protein</fullName>
    </submittedName>
</protein>
<dbReference type="RefSeq" id="WP_106091036.1">
    <property type="nucleotide sequence ID" value="NZ_PVNL01000079.1"/>
</dbReference>
<dbReference type="AlphaFoldDB" id="A0A2S9YMG0"/>
<gene>
    <name evidence="2" type="ORF">ENSA7_40840</name>
</gene>
<evidence type="ECO:0000313" key="3">
    <source>
        <dbReference type="Proteomes" id="UP000238823"/>
    </source>
</evidence>
<evidence type="ECO:0000256" key="1">
    <source>
        <dbReference type="SAM" id="MobiDB-lite"/>
    </source>
</evidence>
<dbReference type="EMBL" id="PVNL01000079">
    <property type="protein sequence ID" value="PRQ06236.1"/>
    <property type="molecule type" value="Genomic_DNA"/>
</dbReference>
<reference evidence="2 3" key="1">
    <citation type="submission" date="2018-03" db="EMBL/GenBank/DDBJ databases">
        <title>Draft Genome Sequences of the Obligatory Marine Myxobacteria Enhygromyxa salina SWB007.</title>
        <authorList>
            <person name="Poehlein A."/>
            <person name="Moghaddam J.A."/>
            <person name="Harms H."/>
            <person name="Alanjari M."/>
            <person name="Koenig G.M."/>
            <person name="Daniel R."/>
            <person name="Schaeberle T.F."/>
        </authorList>
    </citation>
    <scope>NUCLEOTIDE SEQUENCE [LARGE SCALE GENOMIC DNA]</scope>
    <source>
        <strain evidence="2 3">SWB007</strain>
    </source>
</reference>
<dbReference type="OrthoDB" id="5513417at2"/>
<comment type="caution">
    <text evidence="2">The sequence shown here is derived from an EMBL/GenBank/DDBJ whole genome shotgun (WGS) entry which is preliminary data.</text>
</comment>
<dbReference type="Proteomes" id="UP000238823">
    <property type="component" value="Unassembled WGS sequence"/>
</dbReference>
<accession>A0A2S9YMG0</accession>
<proteinExistence type="predicted"/>
<feature type="region of interest" description="Disordered" evidence="1">
    <location>
        <begin position="146"/>
        <end position="175"/>
    </location>
</feature>